<gene>
    <name evidence="1" type="ORF">IGU_05763</name>
</gene>
<comment type="caution">
    <text evidence="1">The sequence shown here is derived from an EMBL/GenBank/DDBJ whole genome shotgun (WGS) entry which is preliminary data.</text>
</comment>
<accession>A0A9W5VHP1</accession>
<proteinExistence type="predicted"/>
<protein>
    <submittedName>
        <fullName evidence="1">Uncharacterized protein</fullName>
    </submittedName>
</protein>
<sequence>MGWEKVIEQKEMTTIEKLHLICDASLVQGKSIVVEANSFAWMIRTIKELSKEGNK</sequence>
<organism evidence="1 2">
    <name type="scientific">Bacillus cereus ISP2954</name>
    <dbReference type="NCBI Taxonomy" id="1053215"/>
    <lineage>
        <taxon>Bacteria</taxon>
        <taxon>Bacillati</taxon>
        <taxon>Bacillota</taxon>
        <taxon>Bacilli</taxon>
        <taxon>Bacillales</taxon>
        <taxon>Bacillaceae</taxon>
        <taxon>Bacillus</taxon>
        <taxon>Bacillus cereus group</taxon>
    </lineage>
</organism>
<reference evidence="1 2" key="1">
    <citation type="submission" date="2012-12" db="EMBL/GenBank/DDBJ databases">
        <title>The Genome Sequence of Bacillus cereus ISP2954.</title>
        <authorList>
            <consortium name="The Broad Institute Genome Sequencing Platform"/>
            <consortium name="The Broad Institute Genome Sequencing Center for Infectious Disease"/>
            <person name="Feldgarden M."/>
            <person name="Van der Auwera G.A."/>
            <person name="Mahillon J."/>
            <person name="Duprez V."/>
            <person name="Timmery S."/>
            <person name="Mattelet C."/>
            <person name="Dierick K."/>
            <person name="Sun M."/>
            <person name="Yu Z."/>
            <person name="Zhu L."/>
            <person name="Hu X."/>
            <person name="Shank E.B."/>
            <person name="Swiecicka I."/>
            <person name="Hansen B.M."/>
            <person name="Andrup L."/>
            <person name="Walker B."/>
            <person name="Young S.K."/>
            <person name="Zeng Q."/>
            <person name="Gargeya S."/>
            <person name="Fitzgerald M."/>
            <person name="Haas B."/>
            <person name="Abouelleil A."/>
            <person name="Alvarado L."/>
            <person name="Arachchi H.M."/>
            <person name="Berlin A.M."/>
            <person name="Chapman S.B."/>
            <person name="Dewar J."/>
            <person name="Goldberg J."/>
            <person name="Griggs A."/>
            <person name="Gujja S."/>
            <person name="Hansen M."/>
            <person name="Howarth C."/>
            <person name="Imamovic A."/>
            <person name="Larimer J."/>
            <person name="McCowan C."/>
            <person name="Murphy C."/>
            <person name="Neiman D."/>
            <person name="Pearson M."/>
            <person name="Priest M."/>
            <person name="Roberts A."/>
            <person name="Saif S."/>
            <person name="Shea T."/>
            <person name="Sisk P."/>
            <person name="Sykes S."/>
            <person name="Wortman J."/>
            <person name="Nusbaum C."/>
            <person name="Birren B."/>
        </authorList>
    </citation>
    <scope>NUCLEOTIDE SEQUENCE [LARGE SCALE GENOMIC DNA]</scope>
    <source>
        <strain evidence="1 2">ISP2954</strain>
    </source>
</reference>
<dbReference type="Proteomes" id="UP000013989">
    <property type="component" value="Unassembled WGS sequence"/>
</dbReference>
<dbReference type="RefSeq" id="WP_000539656.1">
    <property type="nucleotide sequence ID" value="NZ_KB976789.1"/>
</dbReference>
<name>A0A9W5VHP1_BACCE</name>
<dbReference type="AlphaFoldDB" id="A0A9W5VHP1"/>
<evidence type="ECO:0000313" key="1">
    <source>
        <dbReference type="EMBL" id="EOP74000.1"/>
    </source>
</evidence>
<dbReference type="EMBL" id="AHEJ01000013">
    <property type="protein sequence ID" value="EOP74000.1"/>
    <property type="molecule type" value="Genomic_DNA"/>
</dbReference>
<evidence type="ECO:0000313" key="2">
    <source>
        <dbReference type="Proteomes" id="UP000013989"/>
    </source>
</evidence>